<dbReference type="Proteomes" id="UP000886501">
    <property type="component" value="Unassembled WGS sequence"/>
</dbReference>
<keyword evidence="1" id="KW-0689">Ribosomal protein</keyword>
<reference evidence="1" key="1">
    <citation type="submission" date="2019-10" db="EMBL/GenBank/DDBJ databases">
        <authorList>
            <consortium name="DOE Joint Genome Institute"/>
            <person name="Kuo A."/>
            <person name="Miyauchi S."/>
            <person name="Kiss E."/>
            <person name="Drula E."/>
            <person name="Kohler A."/>
            <person name="Sanchez-Garcia M."/>
            <person name="Andreopoulos B."/>
            <person name="Barry K.W."/>
            <person name="Bonito G."/>
            <person name="Buee M."/>
            <person name="Carver A."/>
            <person name="Chen C."/>
            <person name="Cichocki N."/>
            <person name="Clum A."/>
            <person name="Culley D."/>
            <person name="Crous P.W."/>
            <person name="Fauchery L."/>
            <person name="Girlanda M."/>
            <person name="Hayes R."/>
            <person name="Keri Z."/>
            <person name="Labutti K."/>
            <person name="Lipzen A."/>
            <person name="Lombard V."/>
            <person name="Magnuson J."/>
            <person name="Maillard F."/>
            <person name="Morin E."/>
            <person name="Murat C."/>
            <person name="Nolan M."/>
            <person name="Ohm R."/>
            <person name="Pangilinan J."/>
            <person name="Pereira M."/>
            <person name="Perotto S."/>
            <person name="Peter M."/>
            <person name="Riley R."/>
            <person name="Sitrit Y."/>
            <person name="Stielow B."/>
            <person name="Szollosi G."/>
            <person name="Zifcakova L."/>
            <person name="Stursova M."/>
            <person name="Spatafora J.W."/>
            <person name="Tedersoo L."/>
            <person name="Vaario L.-M."/>
            <person name="Yamada A."/>
            <person name="Yan M."/>
            <person name="Wang P."/>
            <person name="Xu J."/>
            <person name="Bruns T."/>
            <person name="Baldrian P."/>
            <person name="Vilgalys R."/>
            <person name="Henrissat B."/>
            <person name="Grigoriev I.V."/>
            <person name="Hibbett D."/>
            <person name="Nagy L.G."/>
            <person name="Martin F.M."/>
        </authorList>
    </citation>
    <scope>NUCLEOTIDE SEQUENCE</scope>
    <source>
        <strain evidence="1">P2</strain>
    </source>
</reference>
<reference evidence="1" key="2">
    <citation type="journal article" date="2020" name="Nat. Commun.">
        <title>Large-scale genome sequencing of mycorrhizal fungi provides insights into the early evolution of symbiotic traits.</title>
        <authorList>
            <person name="Miyauchi S."/>
            <person name="Kiss E."/>
            <person name="Kuo A."/>
            <person name="Drula E."/>
            <person name="Kohler A."/>
            <person name="Sanchez-Garcia M."/>
            <person name="Morin E."/>
            <person name="Andreopoulos B."/>
            <person name="Barry K.W."/>
            <person name="Bonito G."/>
            <person name="Buee M."/>
            <person name="Carver A."/>
            <person name="Chen C."/>
            <person name="Cichocki N."/>
            <person name="Clum A."/>
            <person name="Culley D."/>
            <person name="Crous P.W."/>
            <person name="Fauchery L."/>
            <person name="Girlanda M."/>
            <person name="Hayes R.D."/>
            <person name="Keri Z."/>
            <person name="LaButti K."/>
            <person name="Lipzen A."/>
            <person name="Lombard V."/>
            <person name="Magnuson J."/>
            <person name="Maillard F."/>
            <person name="Murat C."/>
            <person name="Nolan M."/>
            <person name="Ohm R.A."/>
            <person name="Pangilinan J."/>
            <person name="Pereira M.F."/>
            <person name="Perotto S."/>
            <person name="Peter M."/>
            <person name="Pfister S."/>
            <person name="Riley R."/>
            <person name="Sitrit Y."/>
            <person name="Stielow J.B."/>
            <person name="Szollosi G."/>
            <person name="Zifcakova L."/>
            <person name="Stursova M."/>
            <person name="Spatafora J.W."/>
            <person name="Tedersoo L."/>
            <person name="Vaario L.M."/>
            <person name="Yamada A."/>
            <person name="Yan M."/>
            <person name="Wang P."/>
            <person name="Xu J."/>
            <person name="Bruns T."/>
            <person name="Baldrian P."/>
            <person name="Vilgalys R."/>
            <person name="Dunand C."/>
            <person name="Henrissat B."/>
            <person name="Grigoriev I.V."/>
            <person name="Hibbett D."/>
            <person name="Nagy L.G."/>
            <person name="Martin F.M."/>
        </authorList>
    </citation>
    <scope>NUCLEOTIDE SEQUENCE</scope>
    <source>
        <strain evidence="1">P2</strain>
    </source>
</reference>
<keyword evidence="1" id="KW-0687">Ribonucleoprotein</keyword>
<keyword evidence="2" id="KW-1185">Reference proteome</keyword>
<comment type="caution">
    <text evidence="1">The sequence shown here is derived from an EMBL/GenBank/DDBJ whole genome shotgun (WGS) entry which is preliminary data.</text>
</comment>
<organism evidence="1 2">
    <name type="scientific">Thelephora ganbajun</name>
    <name type="common">Ganba fungus</name>
    <dbReference type="NCBI Taxonomy" id="370292"/>
    <lineage>
        <taxon>Eukaryota</taxon>
        <taxon>Fungi</taxon>
        <taxon>Dikarya</taxon>
        <taxon>Basidiomycota</taxon>
        <taxon>Agaricomycotina</taxon>
        <taxon>Agaricomycetes</taxon>
        <taxon>Thelephorales</taxon>
        <taxon>Thelephoraceae</taxon>
        <taxon>Thelephora</taxon>
    </lineage>
</organism>
<protein>
    <submittedName>
        <fullName evidence="1">60S ribosomal protein L13</fullName>
    </submittedName>
</protein>
<sequence length="208" mass="23874">MGFKHNNVLHANHFRKDWQRRVRTWFDQPGSKVRRRQARKTKAAALGVRPLTLLRPAVRAPTVRYNRKLREGRGFTFAELKEAGIGRKEARGVGIVVDHRRRNLSEEGKSLNIERLKAYKAKLIVFPRKASKPKKGDSTGDDLKAPTTRINSALPPLLTAEAPRKITEDERSFEAAKALRDAKFRARHEGQRKLRAAKREEEEANKKK</sequence>
<dbReference type="EMBL" id="MU117989">
    <property type="protein sequence ID" value="KAF9650096.1"/>
    <property type="molecule type" value="Genomic_DNA"/>
</dbReference>
<accession>A0ACB6ZL29</accession>
<evidence type="ECO:0000313" key="2">
    <source>
        <dbReference type="Proteomes" id="UP000886501"/>
    </source>
</evidence>
<gene>
    <name evidence="1" type="ORF">BDM02DRAFT_3185782</name>
</gene>
<name>A0ACB6ZL29_THEGA</name>
<evidence type="ECO:0000313" key="1">
    <source>
        <dbReference type="EMBL" id="KAF9650096.1"/>
    </source>
</evidence>
<proteinExistence type="predicted"/>